<dbReference type="Proteomes" id="UP000515561">
    <property type="component" value="Chromosome"/>
</dbReference>
<organism evidence="1 2">
    <name type="scientific">Anaerocolumna cellulosilytica</name>
    <dbReference type="NCBI Taxonomy" id="433286"/>
    <lineage>
        <taxon>Bacteria</taxon>
        <taxon>Bacillati</taxon>
        <taxon>Bacillota</taxon>
        <taxon>Clostridia</taxon>
        <taxon>Lachnospirales</taxon>
        <taxon>Lachnospiraceae</taxon>
        <taxon>Anaerocolumna</taxon>
    </lineage>
</organism>
<dbReference type="EMBL" id="AP023367">
    <property type="protein sequence ID" value="BCJ92601.1"/>
    <property type="molecule type" value="Genomic_DNA"/>
</dbReference>
<evidence type="ECO:0000313" key="1">
    <source>
        <dbReference type="EMBL" id="BCJ92601.1"/>
    </source>
</evidence>
<dbReference type="KEGG" id="acel:acsn021_01700"/>
<gene>
    <name evidence="1" type="ORF">acsn021_01700</name>
</gene>
<name>A0A6S6R033_9FIRM</name>
<dbReference type="RefSeq" id="WP_184095697.1">
    <property type="nucleotide sequence ID" value="NZ_AP023367.1"/>
</dbReference>
<accession>A0A6S6R033</accession>
<sequence>MWCNQIFSLINEQTVQNIVVCDNYEIANQISRIQYGDDSYAVDTTHYPLAIGCFHIDGLFYEPDGKTLIERNLTADEEANLARIKVEQLEKQINPNIDIKTCTLKELKEWKVKQSKEKLENYLKEHILESSCHGSTVKAYTITKEKQSLLSQMIIIAQTAKQEDIQFQPSWNAAGEICTYDWTLEELQQLAVEIENFIRPLVQLQQTTEEAINKSINKEEVMKVNIDYPQNRL</sequence>
<reference evidence="1 2" key="1">
    <citation type="journal article" date="2016" name="Int. J. Syst. Evol. Microbiol.">
        <title>Descriptions of Anaerotaenia torta gen. nov., sp. nov. and Anaerocolumna cellulosilytica gen. nov., sp. nov. isolated from a methanogenic reactor of cattle waste.</title>
        <authorList>
            <person name="Uek A."/>
            <person name="Ohtaki Y."/>
            <person name="Kaku N."/>
            <person name="Ueki K."/>
        </authorList>
    </citation>
    <scope>NUCLEOTIDE SEQUENCE [LARGE SCALE GENOMIC DNA]</scope>
    <source>
        <strain evidence="1 2">SN021</strain>
    </source>
</reference>
<evidence type="ECO:0000313" key="2">
    <source>
        <dbReference type="Proteomes" id="UP000515561"/>
    </source>
</evidence>
<dbReference type="AlphaFoldDB" id="A0A6S6R033"/>
<keyword evidence="2" id="KW-1185">Reference proteome</keyword>
<proteinExistence type="predicted"/>
<protein>
    <submittedName>
        <fullName evidence="1">Uncharacterized protein</fullName>
    </submittedName>
</protein>